<dbReference type="InterPro" id="IPR009959">
    <property type="entry name" value="Cyclase_SnoaL-like"/>
</dbReference>
<protein>
    <submittedName>
        <fullName evidence="1">Ester cyclase</fullName>
    </submittedName>
</protein>
<dbReference type="GO" id="GO:0030638">
    <property type="term" value="P:polyketide metabolic process"/>
    <property type="evidence" value="ECO:0007669"/>
    <property type="project" value="InterPro"/>
</dbReference>
<organism evidence="1 2">
    <name type="scientific">Sphaerisporangium album</name>
    <dbReference type="NCBI Taxonomy" id="509200"/>
    <lineage>
        <taxon>Bacteria</taxon>
        <taxon>Bacillati</taxon>
        <taxon>Actinomycetota</taxon>
        <taxon>Actinomycetes</taxon>
        <taxon>Streptosporangiales</taxon>
        <taxon>Streptosporangiaceae</taxon>
        <taxon>Sphaerisporangium</taxon>
    </lineage>
</organism>
<name>A0A367EUW3_9ACTN</name>
<sequence length="142" mass="16130">MSELLYQRFAQLFNARELDRLDEVMTEDFVDHHPGLVDVEGLSIYQANLGAVIDALQMVAHPEEIVATGDRVFTRIRLTGRHVGDFLGVAATGNALEWYTHELWRVEDGRFAERWAVDDLLTLLRQIDVPLPTWVQDSAPVS</sequence>
<dbReference type="PANTHER" id="PTHR38436">
    <property type="entry name" value="POLYKETIDE CYCLASE SNOAL-LIKE DOMAIN"/>
    <property type="match status" value="1"/>
</dbReference>
<dbReference type="SUPFAM" id="SSF54427">
    <property type="entry name" value="NTF2-like"/>
    <property type="match status" value="1"/>
</dbReference>
<proteinExistence type="predicted"/>
<evidence type="ECO:0000313" key="1">
    <source>
        <dbReference type="EMBL" id="RCG21916.1"/>
    </source>
</evidence>
<dbReference type="Pfam" id="PF07366">
    <property type="entry name" value="SnoaL"/>
    <property type="match status" value="1"/>
</dbReference>
<dbReference type="EMBL" id="QOIL01000029">
    <property type="protein sequence ID" value="RCG21916.1"/>
    <property type="molecule type" value="Genomic_DNA"/>
</dbReference>
<keyword evidence="2" id="KW-1185">Reference proteome</keyword>
<gene>
    <name evidence="1" type="ORF">DQ384_36210</name>
</gene>
<dbReference type="AlphaFoldDB" id="A0A367EUW3"/>
<dbReference type="RefSeq" id="WP_114033394.1">
    <property type="nucleotide sequence ID" value="NZ_QOIL01000029.1"/>
</dbReference>
<evidence type="ECO:0000313" key="2">
    <source>
        <dbReference type="Proteomes" id="UP000253094"/>
    </source>
</evidence>
<dbReference type="PANTHER" id="PTHR38436:SF1">
    <property type="entry name" value="ESTER CYCLASE"/>
    <property type="match status" value="1"/>
</dbReference>
<comment type="caution">
    <text evidence="1">The sequence shown here is derived from an EMBL/GenBank/DDBJ whole genome shotgun (WGS) entry which is preliminary data.</text>
</comment>
<dbReference type="Proteomes" id="UP000253094">
    <property type="component" value="Unassembled WGS sequence"/>
</dbReference>
<dbReference type="Gene3D" id="3.10.450.50">
    <property type="match status" value="1"/>
</dbReference>
<dbReference type="OrthoDB" id="4153705at2"/>
<dbReference type="InterPro" id="IPR032710">
    <property type="entry name" value="NTF2-like_dom_sf"/>
</dbReference>
<reference evidence="1 2" key="1">
    <citation type="submission" date="2018-06" db="EMBL/GenBank/DDBJ databases">
        <title>Sphaerisporangium craniellae sp. nov., isolated from a marine sponge in the South China Sea.</title>
        <authorList>
            <person name="Li L."/>
        </authorList>
    </citation>
    <scope>NUCLEOTIDE SEQUENCE [LARGE SCALE GENOMIC DNA]</scope>
    <source>
        <strain evidence="1 2">CCTCC AA 208026</strain>
    </source>
</reference>
<accession>A0A367EUW3</accession>